<dbReference type="AlphaFoldDB" id="A0A137P8M9"/>
<evidence type="ECO:0000256" key="5">
    <source>
        <dbReference type="ARBA" id="ARBA00023027"/>
    </source>
</evidence>
<evidence type="ECO:0000256" key="1">
    <source>
        <dbReference type="ARBA" id="ARBA00006924"/>
    </source>
</evidence>
<dbReference type="GO" id="GO:0000183">
    <property type="term" value="P:rDNA heterochromatin formation"/>
    <property type="evidence" value="ECO:0007669"/>
    <property type="project" value="EnsemblFungi"/>
</dbReference>
<dbReference type="InterPro" id="IPR017328">
    <property type="entry name" value="Sirtuin_class_I"/>
</dbReference>
<feature type="active site" description="Proton acceptor" evidence="7 10">
    <location>
        <position position="161"/>
    </location>
</feature>
<keyword evidence="4 6" id="KW-0862">Zinc</keyword>
<evidence type="ECO:0000256" key="10">
    <source>
        <dbReference type="PROSITE-ProRule" id="PRU00236"/>
    </source>
</evidence>
<accession>A0A137P8M9</accession>
<evidence type="ECO:0000313" key="12">
    <source>
        <dbReference type="EMBL" id="KXN71366.1"/>
    </source>
</evidence>
<dbReference type="GO" id="GO:0031934">
    <property type="term" value="C:mating-type region heterochromatin"/>
    <property type="evidence" value="ECO:0007669"/>
    <property type="project" value="EnsemblFungi"/>
</dbReference>
<dbReference type="PANTHER" id="PTHR11085:SF6">
    <property type="entry name" value="NAD-DEPENDENT PROTEIN DEACETYLASE SIRTUIN-2"/>
    <property type="match status" value="1"/>
</dbReference>
<dbReference type="PROSITE" id="PS50305">
    <property type="entry name" value="SIRTUIN"/>
    <property type="match status" value="1"/>
</dbReference>
<dbReference type="GO" id="GO:0005721">
    <property type="term" value="C:pericentric heterochromatin"/>
    <property type="evidence" value="ECO:0007669"/>
    <property type="project" value="EnsemblFungi"/>
</dbReference>
<dbReference type="Gene3D" id="3.30.1600.10">
    <property type="entry name" value="SIR2/SIRT2 'Small Domain"/>
    <property type="match status" value="1"/>
</dbReference>
<dbReference type="GO" id="GO:0031508">
    <property type="term" value="P:pericentric heterochromatin formation"/>
    <property type="evidence" value="ECO:0007669"/>
    <property type="project" value="EnsemblFungi"/>
</dbReference>
<comment type="similarity">
    <text evidence="1 6">Belongs to the sirtuin family. Class I subfamily.</text>
</comment>
<dbReference type="Gene3D" id="3.40.50.1220">
    <property type="entry name" value="TPP-binding domain"/>
    <property type="match status" value="1"/>
</dbReference>
<dbReference type="OrthoDB" id="420264at2759"/>
<evidence type="ECO:0000256" key="4">
    <source>
        <dbReference type="ARBA" id="ARBA00022833"/>
    </source>
</evidence>
<dbReference type="GO" id="GO:0045950">
    <property type="term" value="P:negative regulation of mitotic recombination"/>
    <property type="evidence" value="ECO:0007669"/>
    <property type="project" value="EnsemblFungi"/>
</dbReference>
<evidence type="ECO:0000259" key="11">
    <source>
        <dbReference type="PROSITE" id="PS50305"/>
    </source>
</evidence>
<dbReference type="GO" id="GO:0099115">
    <property type="term" value="C:chromosome, subtelomeric region"/>
    <property type="evidence" value="ECO:0007669"/>
    <property type="project" value="EnsemblFungi"/>
</dbReference>
<dbReference type="GO" id="GO:0046970">
    <property type="term" value="F:histone H4K16 deacetylase activity, NAD-dependent"/>
    <property type="evidence" value="ECO:0007669"/>
    <property type="project" value="EnsemblFungi"/>
</dbReference>
<evidence type="ECO:0000256" key="3">
    <source>
        <dbReference type="ARBA" id="ARBA00022723"/>
    </source>
</evidence>
<evidence type="ECO:0000256" key="9">
    <source>
        <dbReference type="PIRSR" id="PIRSR037938-3"/>
    </source>
</evidence>
<comment type="catalytic activity">
    <reaction evidence="6">
        <text>N(6)-acetyl-L-lysyl-[protein] + NAD(+) + H2O = 2''-O-acetyl-ADP-D-ribose + nicotinamide + L-lysyl-[protein]</text>
        <dbReference type="Rhea" id="RHEA:43636"/>
        <dbReference type="Rhea" id="RHEA-COMP:9752"/>
        <dbReference type="Rhea" id="RHEA-COMP:10731"/>
        <dbReference type="ChEBI" id="CHEBI:15377"/>
        <dbReference type="ChEBI" id="CHEBI:17154"/>
        <dbReference type="ChEBI" id="CHEBI:29969"/>
        <dbReference type="ChEBI" id="CHEBI:57540"/>
        <dbReference type="ChEBI" id="CHEBI:61930"/>
        <dbReference type="ChEBI" id="CHEBI:83767"/>
        <dbReference type="EC" id="2.3.1.286"/>
    </reaction>
</comment>
<evidence type="ECO:0000256" key="8">
    <source>
        <dbReference type="PIRSR" id="PIRSR037938-2"/>
    </source>
</evidence>
<comment type="cofactor">
    <cofactor evidence="9">
        <name>Zn(2+)</name>
        <dbReference type="ChEBI" id="CHEBI:29105"/>
    </cofactor>
    <text evidence="9">Binds 1 zinc ion per subunit.</text>
</comment>
<keyword evidence="2 6" id="KW-0808">Transferase</keyword>
<dbReference type="Pfam" id="PF02146">
    <property type="entry name" value="SIR2"/>
    <property type="match status" value="1"/>
</dbReference>
<feature type="binding site" evidence="9 10">
    <location>
        <position position="196"/>
    </location>
    <ligand>
        <name>Zn(2+)</name>
        <dbReference type="ChEBI" id="CHEBI:29105"/>
    </ligand>
</feature>
<keyword evidence="13" id="KW-1185">Reference proteome</keyword>
<dbReference type="EC" id="2.3.1.286" evidence="6"/>
<dbReference type="PANTHER" id="PTHR11085">
    <property type="entry name" value="NAD-DEPENDENT PROTEIN DEACYLASE SIRTUIN-5, MITOCHONDRIAL-RELATED"/>
    <property type="match status" value="1"/>
</dbReference>
<keyword evidence="3 6" id="KW-0479">Metal-binding</keyword>
<feature type="binding site" evidence="8">
    <location>
        <begin position="141"/>
        <end position="144"/>
    </location>
    <ligand>
        <name>NAD(+)</name>
        <dbReference type="ChEBI" id="CHEBI:57540"/>
    </ligand>
</feature>
<keyword evidence="5 6" id="KW-0520">NAD</keyword>
<feature type="binding site" evidence="9 10">
    <location>
        <position position="172"/>
    </location>
    <ligand>
        <name>Zn(2+)</name>
        <dbReference type="ChEBI" id="CHEBI:29105"/>
    </ligand>
</feature>
<feature type="binding site" evidence="8">
    <location>
        <begin position="69"/>
        <end position="71"/>
    </location>
    <ligand>
        <name>NAD(+)</name>
        <dbReference type="ChEBI" id="CHEBI:57540"/>
    </ligand>
</feature>
<feature type="binding site" evidence="9 10">
    <location>
        <position position="169"/>
    </location>
    <ligand>
        <name>Zn(2+)</name>
        <dbReference type="ChEBI" id="CHEBI:29105"/>
    </ligand>
</feature>
<dbReference type="OMA" id="HIENCNI"/>
<feature type="binding site" evidence="8">
    <location>
        <begin position="222"/>
        <end position="223"/>
    </location>
    <ligand>
        <name>NAD(+)</name>
        <dbReference type="ChEBI" id="CHEBI:57540"/>
    </ligand>
</feature>
<dbReference type="GO" id="GO:0005634">
    <property type="term" value="C:nucleus"/>
    <property type="evidence" value="ECO:0007669"/>
    <property type="project" value="EnsemblFungi"/>
</dbReference>
<evidence type="ECO:0000256" key="2">
    <source>
        <dbReference type="ARBA" id="ARBA00022679"/>
    </source>
</evidence>
<feature type="domain" description="Deacetylase sirtuin-type" evidence="11">
    <location>
        <begin position="31"/>
        <end position="292"/>
    </location>
</feature>
<protein>
    <recommendedName>
        <fullName evidence="6">NAD-dependent protein deacetylase</fullName>
        <ecNumber evidence="6">2.3.1.286</ecNumber>
    </recommendedName>
</protein>
<dbReference type="GO" id="GO:0070403">
    <property type="term" value="F:NAD+ binding"/>
    <property type="evidence" value="ECO:0007669"/>
    <property type="project" value="UniProtKB-UniRule"/>
</dbReference>
<name>A0A137P8M9_CONC2</name>
<dbReference type="SUPFAM" id="SSF52467">
    <property type="entry name" value="DHS-like NAD/FAD-binding domain"/>
    <property type="match status" value="1"/>
</dbReference>
<sequence>MDTKDQIIEVEKEVIEECKQNAKPSTKFNLEEKTLKALEGVANLIKEGKAKNIIILTGAGISTSSGIPDFRSPKTGLYHNLKKYNLPMAEDIFCIEYFEENPEPFFQLVKELYPGKFYPSLSHYFIRLVQEKGLLVRNFTQNIDGLERLAGLDPEYIIESHGAFHTSSCIKCRDQVDTDKVKNEIFNDKIPMCSKCDGLVKPDIVFFGERFPKCDLLIIMGTSLKVQPFASLVSEVRYNVPKLLINLENSFATPSPFLSLSKETKKSNQNRHYCESNCDDGVYALCELLGWREELMKMYNEHIDKMELFEFKGDKKPSSDDEDTKLEKAMKELKVVD</sequence>
<dbReference type="InterPro" id="IPR026591">
    <property type="entry name" value="Sirtuin_cat_small_dom_sf"/>
</dbReference>
<reference evidence="12 13" key="1">
    <citation type="journal article" date="2015" name="Genome Biol. Evol.">
        <title>Phylogenomic analyses indicate that early fungi evolved digesting cell walls of algal ancestors of land plants.</title>
        <authorList>
            <person name="Chang Y."/>
            <person name="Wang S."/>
            <person name="Sekimoto S."/>
            <person name="Aerts A.L."/>
            <person name="Choi C."/>
            <person name="Clum A."/>
            <person name="LaButti K.M."/>
            <person name="Lindquist E.A."/>
            <person name="Yee Ngan C."/>
            <person name="Ohm R.A."/>
            <person name="Salamov A.A."/>
            <person name="Grigoriev I.V."/>
            <person name="Spatafora J.W."/>
            <person name="Berbee M.L."/>
        </authorList>
    </citation>
    <scope>NUCLEOTIDE SEQUENCE [LARGE SCALE GENOMIC DNA]</scope>
    <source>
        <strain evidence="12 13">NRRL 28638</strain>
    </source>
</reference>
<evidence type="ECO:0000256" key="6">
    <source>
        <dbReference type="PIRNR" id="PIRNR037938"/>
    </source>
</evidence>
<dbReference type="EMBL" id="KQ964476">
    <property type="protein sequence ID" value="KXN71366.1"/>
    <property type="molecule type" value="Genomic_DNA"/>
</dbReference>
<evidence type="ECO:0000256" key="7">
    <source>
        <dbReference type="PIRSR" id="PIRSR037938-1"/>
    </source>
</evidence>
<proteinExistence type="inferred from homology"/>
<feature type="binding site" evidence="8">
    <location>
        <begin position="59"/>
        <end position="63"/>
    </location>
    <ligand>
        <name>NAD(+)</name>
        <dbReference type="ChEBI" id="CHEBI:57540"/>
    </ligand>
</feature>
<dbReference type="InterPro" id="IPR003000">
    <property type="entry name" value="Sirtuin"/>
</dbReference>
<dbReference type="InterPro" id="IPR050134">
    <property type="entry name" value="NAD-dep_sirtuin_deacylases"/>
</dbReference>
<gene>
    <name evidence="12" type="ORF">CONCODRAFT_78364</name>
</gene>
<feature type="binding site" evidence="9 10">
    <location>
        <position position="193"/>
    </location>
    <ligand>
        <name>Zn(2+)</name>
        <dbReference type="ChEBI" id="CHEBI:29105"/>
    </ligand>
</feature>
<dbReference type="GO" id="GO:0033553">
    <property type="term" value="C:rDNA heterochromatin"/>
    <property type="evidence" value="ECO:0007669"/>
    <property type="project" value="EnsemblFungi"/>
</dbReference>
<dbReference type="InterPro" id="IPR029035">
    <property type="entry name" value="DHS-like_NAD/FAD-binding_dom"/>
</dbReference>
<feature type="binding site" evidence="8">
    <location>
        <begin position="246"/>
        <end position="248"/>
    </location>
    <ligand>
        <name>NAD(+)</name>
        <dbReference type="ChEBI" id="CHEBI:57540"/>
    </ligand>
</feature>
<evidence type="ECO:0000313" key="13">
    <source>
        <dbReference type="Proteomes" id="UP000070444"/>
    </source>
</evidence>
<organism evidence="12 13">
    <name type="scientific">Conidiobolus coronatus (strain ATCC 28846 / CBS 209.66 / NRRL 28638)</name>
    <name type="common">Delacroixia coronata</name>
    <dbReference type="NCBI Taxonomy" id="796925"/>
    <lineage>
        <taxon>Eukaryota</taxon>
        <taxon>Fungi</taxon>
        <taxon>Fungi incertae sedis</taxon>
        <taxon>Zoopagomycota</taxon>
        <taxon>Entomophthoromycotina</taxon>
        <taxon>Entomophthoromycetes</taxon>
        <taxon>Entomophthorales</taxon>
        <taxon>Ancylistaceae</taxon>
        <taxon>Conidiobolus</taxon>
    </lineage>
</organism>
<dbReference type="GO" id="GO:0005737">
    <property type="term" value="C:cytoplasm"/>
    <property type="evidence" value="ECO:0007669"/>
    <property type="project" value="EnsemblFungi"/>
</dbReference>
<dbReference type="Proteomes" id="UP000070444">
    <property type="component" value="Unassembled WGS sequence"/>
</dbReference>
<dbReference type="STRING" id="796925.A0A137P8M9"/>
<dbReference type="InterPro" id="IPR026590">
    <property type="entry name" value="Ssirtuin_cat_dom"/>
</dbReference>
<dbReference type="GO" id="GO:0008270">
    <property type="term" value="F:zinc ion binding"/>
    <property type="evidence" value="ECO:0007669"/>
    <property type="project" value="UniProtKB-UniRule"/>
</dbReference>
<dbReference type="PIRSF" id="PIRSF037938">
    <property type="entry name" value="SIR2_euk"/>
    <property type="match status" value="1"/>
</dbReference>